<dbReference type="Proteomes" id="UP000789359">
    <property type="component" value="Unassembled WGS sequence"/>
</dbReference>
<dbReference type="CDD" id="cd01672">
    <property type="entry name" value="TMPK"/>
    <property type="match status" value="1"/>
</dbReference>
<keyword evidence="11" id="KW-1185">Reference proteome</keyword>
<evidence type="ECO:0000256" key="8">
    <source>
        <dbReference type="HAMAP-Rule" id="MF_00165"/>
    </source>
</evidence>
<dbReference type="Gene3D" id="3.40.50.300">
    <property type="entry name" value="P-loop containing nucleotide triphosphate hydrolases"/>
    <property type="match status" value="1"/>
</dbReference>
<name>A0ABN7K528_9BACT</name>
<dbReference type="Pfam" id="PF02223">
    <property type="entry name" value="Thymidylate_kin"/>
    <property type="match status" value="1"/>
</dbReference>
<dbReference type="SUPFAM" id="SSF52540">
    <property type="entry name" value="P-loop containing nucleoside triphosphate hydrolases"/>
    <property type="match status" value="1"/>
</dbReference>
<evidence type="ECO:0000313" key="11">
    <source>
        <dbReference type="Proteomes" id="UP000789359"/>
    </source>
</evidence>
<protein>
    <recommendedName>
        <fullName evidence="8">Thymidylate kinase</fullName>
        <ecNumber evidence="8">2.7.4.9</ecNumber>
    </recommendedName>
    <alternativeName>
        <fullName evidence="8">dTMP kinase</fullName>
    </alternativeName>
</protein>
<sequence>MYVLFEGIDGVGKSTQISLLARKFPNAIVTKEPGGSEFGKFARQILLENNLYLSSRAELLLFLADRAEHMQKLIMPNKDKLILSDRGFVSGISYAITNDKSLNIKELLTMNEFALNGVLPEKIIFFYADKILVKQRLFERKTQDKIEARGLEYLLKVQENMHKFLQSQSFDTLFIDASKNVDQIHGEIVDFLGI</sequence>
<evidence type="ECO:0000256" key="1">
    <source>
        <dbReference type="ARBA" id="ARBA00009776"/>
    </source>
</evidence>
<dbReference type="GO" id="GO:0004798">
    <property type="term" value="F:dTMP kinase activity"/>
    <property type="evidence" value="ECO:0007669"/>
    <property type="project" value="UniProtKB-EC"/>
</dbReference>
<dbReference type="EMBL" id="CAJHOE010000001">
    <property type="protein sequence ID" value="CAD7287039.1"/>
    <property type="molecule type" value="Genomic_DNA"/>
</dbReference>
<evidence type="ECO:0000256" key="3">
    <source>
        <dbReference type="ARBA" id="ARBA00022727"/>
    </source>
</evidence>
<dbReference type="NCBIfam" id="TIGR00041">
    <property type="entry name" value="DTMP_kinase"/>
    <property type="match status" value="1"/>
</dbReference>
<feature type="binding site" evidence="8">
    <location>
        <begin position="7"/>
        <end position="14"/>
    </location>
    <ligand>
        <name>ATP</name>
        <dbReference type="ChEBI" id="CHEBI:30616"/>
    </ligand>
</feature>
<dbReference type="EC" id="2.7.4.9" evidence="8"/>
<comment type="catalytic activity">
    <reaction evidence="7 8">
        <text>dTMP + ATP = dTDP + ADP</text>
        <dbReference type="Rhea" id="RHEA:13517"/>
        <dbReference type="ChEBI" id="CHEBI:30616"/>
        <dbReference type="ChEBI" id="CHEBI:58369"/>
        <dbReference type="ChEBI" id="CHEBI:63528"/>
        <dbReference type="ChEBI" id="CHEBI:456216"/>
        <dbReference type="EC" id="2.7.4.9"/>
    </reaction>
</comment>
<evidence type="ECO:0000256" key="2">
    <source>
        <dbReference type="ARBA" id="ARBA00022679"/>
    </source>
</evidence>
<keyword evidence="6 8" id="KW-0067">ATP-binding</keyword>
<gene>
    <name evidence="8 10" type="primary">tmk</name>
    <name evidence="10" type="ORF">LMG8286_00668</name>
</gene>
<dbReference type="HAMAP" id="MF_00165">
    <property type="entry name" value="Thymidylate_kinase"/>
    <property type="match status" value="1"/>
</dbReference>
<comment type="function">
    <text evidence="8">Phosphorylation of dTMP to form dTDP in both de novo and salvage pathways of dTTP synthesis.</text>
</comment>
<keyword evidence="3 8" id="KW-0545">Nucleotide biosynthesis</keyword>
<evidence type="ECO:0000256" key="5">
    <source>
        <dbReference type="ARBA" id="ARBA00022777"/>
    </source>
</evidence>
<dbReference type="RefSeq" id="WP_230056439.1">
    <property type="nucleotide sequence ID" value="NZ_CAJHOE010000001.1"/>
</dbReference>
<evidence type="ECO:0000256" key="4">
    <source>
        <dbReference type="ARBA" id="ARBA00022741"/>
    </source>
</evidence>
<dbReference type="InterPro" id="IPR039430">
    <property type="entry name" value="Thymidylate_kin-like_dom"/>
</dbReference>
<accession>A0ABN7K528</accession>
<keyword evidence="5 8" id="KW-0418">Kinase</keyword>
<keyword evidence="2 8" id="KW-0808">Transferase</keyword>
<dbReference type="InterPro" id="IPR018094">
    <property type="entry name" value="Thymidylate_kinase"/>
</dbReference>
<dbReference type="PANTHER" id="PTHR10344:SF4">
    <property type="entry name" value="UMP-CMP KINASE 2, MITOCHONDRIAL"/>
    <property type="match status" value="1"/>
</dbReference>
<dbReference type="PANTHER" id="PTHR10344">
    <property type="entry name" value="THYMIDYLATE KINASE"/>
    <property type="match status" value="1"/>
</dbReference>
<keyword evidence="4 8" id="KW-0547">Nucleotide-binding</keyword>
<evidence type="ECO:0000256" key="6">
    <source>
        <dbReference type="ARBA" id="ARBA00022840"/>
    </source>
</evidence>
<evidence type="ECO:0000256" key="7">
    <source>
        <dbReference type="ARBA" id="ARBA00048743"/>
    </source>
</evidence>
<proteinExistence type="inferred from homology"/>
<feature type="domain" description="Thymidylate kinase-like" evidence="9">
    <location>
        <begin position="5"/>
        <end position="188"/>
    </location>
</feature>
<evidence type="ECO:0000259" key="9">
    <source>
        <dbReference type="Pfam" id="PF02223"/>
    </source>
</evidence>
<reference evidence="10 11" key="1">
    <citation type="submission" date="2020-11" db="EMBL/GenBank/DDBJ databases">
        <authorList>
            <person name="Peeters C."/>
        </authorList>
    </citation>
    <scope>NUCLEOTIDE SEQUENCE [LARGE SCALE GENOMIC DNA]</scope>
    <source>
        <strain evidence="10 11">LMG 8286</strain>
    </source>
</reference>
<organism evidence="10 11">
    <name type="scientific">Campylobacter suis</name>
    <dbReference type="NCBI Taxonomy" id="2790657"/>
    <lineage>
        <taxon>Bacteria</taxon>
        <taxon>Pseudomonadati</taxon>
        <taxon>Campylobacterota</taxon>
        <taxon>Epsilonproteobacteria</taxon>
        <taxon>Campylobacterales</taxon>
        <taxon>Campylobacteraceae</taxon>
        <taxon>Campylobacter</taxon>
    </lineage>
</organism>
<comment type="caution">
    <text evidence="10">The sequence shown here is derived from an EMBL/GenBank/DDBJ whole genome shotgun (WGS) entry which is preliminary data.</text>
</comment>
<dbReference type="InterPro" id="IPR027417">
    <property type="entry name" value="P-loop_NTPase"/>
</dbReference>
<comment type="similarity">
    <text evidence="1 8">Belongs to the thymidylate kinase family.</text>
</comment>
<evidence type="ECO:0000313" key="10">
    <source>
        <dbReference type="EMBL" id="CAD7287039.1"/>
    </source>
</evidence>